<keyword evidence="5" id="KW-0488">Methylation</keyword>
<reference evidence="11 12" key="1">
    <citation type="submission" date="2014-12" db="EMBL/GenBank/DDBJ databases">
        <title>Genomes of Geoalkalibacter ferrihydriticus and Geoalkalibacter subterraneus, two haloalkaliphilic metal-reducing members of the Geobacteraceae.</title>
        <authorList>
            <person name="Badalamenti J.P."/>
            <person name="Torres C.I."/>
            <person name="Krajmalnik-Brown R."/>
            <person name="Bond D.R."/>
        </authorList>
    </citation>
    <scope>NUCLEOTIDE SEQUENCE [LARGE SCALE GENOMIC DNA]</scope>
    <source>
        <strain evidence="11 12">DSM 17813</strain>
    </source>
</reference>
<dbReference type="RefSeq" id="WP_040100622.1">
    <property type="nucleotide sequence ID" value="NZ_JWJD01000007.1"/>
</dbReference>
<comment type="caution">
    <text evidence="11">The sequence shown here is derived from an EMBL/GenBank/DDBJ whole genome shotgun (WGS) entry which is preliminary data.</text>
</comment>
<comment type="similarity">
    <text evidence="2">Belongs to the GSP J family.</text>
</comment>
<comment type="subcellular location">
    <subcellularLocation>
        <location evidence="1">Cell inner membrane</location>
        <topology evidence="1">Single-pass membrane protein</topology>
    </subcellularLocation>
</comment>
<keyword evidence="9 10" id="KW-0472">Membrane</keyword>
<evidence type="ECO:0000256" key="8">
    <source>
        <dbReference type="ARBA" id="ARBA00022989"/>
    </source>
</evidence>
<dbReference type="InterPro" id="IPR045584">
    <property type="entry name" value="Pilin-like"/>
</dbReference>
<keyword evidence="6" id="KW-0997">Cell inner membrane</keyword>
<keyword evidence="8 10" id="KW-1133">Transmembrane helix</keyword>
<evidence type="ECO:0000256" key="5">
    <source>
        <dbReference type="ARBA" id="ARBA00022481"/>
    </source>
</evidence>
<dbReference type="GO" id="GO:0015628">
    <property type="term" value="P:protein secretion by the type II secretion system"/>
    <property type="evidence" value="ECO:0007669"/>
    <property type="project" value="InterPro"/>
</dbReference>
<proteinExistence type="inferred from homology"/>
<dbReference type="InterPro" id="IPR010055">
    <property type="entry name" value="T2SS_protein-GspJ"/>
</dbReference>
<evidence type="ECO:0000256" key="3">
    <source>
        <dbReference type="ARBA" id="ARBA00021539"/>
    </source>
</evidence>
<dbReference type="InterPro" id="IPR012902">
    <property type="entry name" value="N_methyl_site"/>
</dbReference>
<dbReference type="SUPFAM" id="SSF54523">
    <property type="entry name" value="Pili subunits"/>
    <property type="match status" value="1"/>
</dbReference>
<evidence type="ECO:0000313" key="11">
    <source>
        <dbReference type="EMBL" id="KIH75832.1"/>
    </source>
</evidence>
<dbReference type="AlphaFoldDB" id="A0A0C2HSS8"/>
<dbReference type="Pfam" id="PF07963">
    <property type="entry name" value="N_methyl"/>
    <property type="match status" value="1"/>
</dbReference>
<evidence type="ECO:0000256" key="9">
    <source>
        <dbReference type="ARBA" id="ARBA00023136"/>
    </source>
</evidence>
<evidence type="ECO:0000313" key="12">
    <source>
        <dbReference type="Proteomes" id="UP000035068"/>
    </source>
</evidence>
<keyword evidence="4" id="KW-1003">Cell membrane</keyword>
<dbReference type="InterPro" id="IPR051621">
    <property type="entry name" value="T2SS_protein_J"/>
</dbReference>
<sequence length="204" mass="22722">MNEAKGFTLLEILVALAITAIVLTSTYGVFASLSSAKEELEGDGEIYHQARVLFDRMGREIRSTYFRPTARDTLFRGGEGDILGQDYLELTTTITSPTLPRASGISQVRYEIRLNPDDREAPPILVRMEESLLPGVNAEGMEHRLAAGISRFGVRFFDGLEWRDEWNATEGGGLPQMVELFLEMEAAGRPLTFLTAIEIPRIEP</sequence>
<dbReference type="Pfam" id="PF11612">
    <property type="entry name" value="T2SSJ"/>
    <property type="match status" value="1"/>
</dbReference>
<feature type="transmembrane region" description="Helical" evidence="10">
    <location>
        <begin position="12"/>
        <end position="30"/>
    </location>
</feature>
<dbReference type="PROSITE" id="PS00409">
    <property type="entry name" value="PROKAR_NTER_METHYL"/>
    <property type="match status" value="1"/>
</dbReference>
<dbReference type="NCBIfam" id="TIGR02532">
    <property type="entry name" value="IV_pilin_GFxxxE"/>
    <property type="match status" value="1"/>
</dbReference>
<keyword evidence="12" id="KW-1185">Reference proteome</keyword>
<dbReference type="PANTHER" id="PTHR39583">
    <property type="entry name" value="TYPE II SECRETION SYSTEM PROTEIN J-RELATED"/>
    <property type="match status" value="1"/>
</dbReference>
<dbReference type="GO" id="GO:0015627">
    <property type="term" value="C:type II protein secretion system complex"/>
    <property type="evidence" value="ECO:0007669"/>
    <property type="project" value="InterPro"/>
</dbReference>
<evidence type="ECO:0000256" key="2">
    <source>
        <dbReference type="ARBA" id="ARBA00011084"/>
    </source>
</evidence>
<dbReference type="EMBL" id="JWJD01000007">
    <property type="protein sequence ID" value="KIH75832.1"/>
    <property type="molecule type" value="Genomic_DNA"/>
</dbReference>
<dbReference type="PANTHER" id="PTHR39583:SF2">
    <property type="entry name" value="TYPE II SECRETION SYSTEM PROTEIN J"/>
    <property type="match status" value="1"/>
</dbReference>
<evidence type="ECO:0000256" key="6">
    <source>
        <dbReference type="ARBA" id="ARBA00022519"/>
    </source>
</evidence>
<gene>
    <name evidence="11" type="ORF">GFER_14710</name>
</gene>
<evidence type="ECO:0000256" key="10">
    <source>
        <dbReference type="SAM" id="Phobius"/>
    </source>
</evidence>
<dbReference type="GO" id="GO:0005886">
    <property type="term" value="C:plasma membrane"/>
    <property type="evidence" value="ECO:0007669"/>
    <property type="project" value="UniProtKB-SubCell"/>
</dbReference>
<evidence type="ECO:0000256" key="4">
    <source>
        <dbReference type="ARBA" id="ARBA00022475"/>
    </source>
</evidence>
<dbReference type="Proteomes" id="UP000035068">
    <property type="component" value="Unassembled WGS sequence"/>
</dbReference>
<protein>
    <recommendedName>
        <fullName evidence="3">Type II secretion system protein J</fullName>
    </recommendedName>
</protein>
<organism evidence="11 12">
    <name type="scientific">Geoalkalibacter ferrihydriticus DSM 17813</name>
    <dbReference type="NCBI Taxonomy" id="1121915"/>
    <lineage>
        <taxon>Bacteria</taxon>
        <taxon>Pseudomonadati</taxon>
        <taxon>Thermodesulfobacteriota</taxon>
        <taxon>Desulfuromonadia</taxon>
        <taxon>Desulfuromonadales</taxon>
        <taxon>Geoalkalibacteraceae</taxon>
        <taxon>Geoalkalibacter</taxon>
    </lineage>
</organism>
<name>A0A0C2HSS8_9BACT</name>
<evidence type="ECO:0000256" key="7">
    <source>
        <dbReference type="ARBA" id="ARBA00022692"/>
    </source>
</evidence>
<evidence type="ECO:0000256" key="1">
    <source>
        <dbReference type="ARBA" id="ARBA00004377"/>
    </source>
</evidence>
<keyword evidence="7 10" id="KW-0812">Transmembrane</keyword>
<accession>A0A0C2HSS8</accession>